<accession>A0A4U5PJR2</accession>
<keyword evidence="4" id="KW-0812">Transmembrane</keyword>
<protein>
    <recommendedName>
        <fullName evidence="9">Transmembrane 9 superfamily member</fullName>
    </recommendedName>
</protein>
<reference evidence="10 11" key="1">
    <citation type="journal article" date="2015" name="Genome Biol.">
        <title>Comparative genomics of Steinernema reveals deeply conserved gene regulatory networks.</title>
        <authorList>
            <person name="Dillman A.R."/>
            <person name="Macchietto M."/>
            <person name="Porter C.F."/>
            <person name="Rogers A."/>
            <person name="Williams B."/>
            <person name="Antoshechkin I."/>
            <person name="Lee M.M."/>
            <person name="Goodwin Z."/>
            <person name="Lu X."/>
            <person name="Lewis E.E."/>
            <person name="Goodrich-Blair H."/>
            <person name="Stock S.P."/>
            <person name="Adams B.J."/>
            <person name="Sternberg P.W."/>
            <person name="Mortazavi A."/>
        </authorList>
    </citation>
    <scope>NUCLEOTIDE SEQUENCE [LARGE SCALE GENOMIC DNA]</scope>
    <source>
        <strain evidence="10 11">ALL</strain>
    </source>
</reference>
<keyword evidence="11" id="KW-1185">Reference proteome</keyword>
<evidence type="ECO:0000256" key="8">
    <source>
        <dbReference type="ARBA" id="ARBA00023136"/>
    </source>
</evidence>
<reference evidence="10 11" key="2">
    <citation type="journal article" date="2019" name="G3 (Bethesda)">
        <title>Hybrid Assembly of the Genome of the Entomopathogenic Nematode Steinernema carpocapsae Identifies the X-Chromosome.</title>
        <authorList>
            <person name="Serra L."/>
            <person name="Macchietto M."/>
            <person name="Macias-Munoz A."/>
            <person name="McGill C.J."/>
            <person name="Rodriguez I.M."/>
            <person name="Rodriguez B."/>
            <person name="Murad R."/>
            <person name="Mortazavi A."/>
        </authorList>
    </citation>
    <scope>NUCLEOTIDE SEQUENCE [LARGE SCALE GENOMIC DNA]</scope>
    <source>
        <strain evidence="10 11">ALL</strain>
    </source>
</reference>
<dbReference type="OrthoDB" id="1666796at2759"/>
<keyword evidence="8" id="KW-0472">Membrane</keyword>
<evidence type="ECO:0000256" key="5">
    <source>
        <dbReference type="ARBA" id="ARBA00022729"/>
    </source>
</evidence>
<proteinExistence type="inferred from homology"/>
<comment type="caution">
    <text evidence="10">The sequence shown here is derived from an EMBL/GenBank/DDBJ whole genome shotgun (WGS) entry which is preliminary data.</text>
</comment>
<keyword evidence="5 9" id="KW-0732">Signal</keyword>
<evidence type="ECO:0000256" key="6">
    <source>
        <dbReference type="ARBA" id="ARBA00022989"/>
    </source>
</evidence>
<evidence type="ECO:0000313" key="10">
    <source>
        <dbReference type="EMBL" id="TKR96977.1"/>
    </source>
</evidence>
<dbReference type="PANTHER" id="PTHR10766">
    <property type="entry name" value="TRANSMEMBRANE 9 SUPERFAMILY PROTEIN"/>
    <property type="match status" value="1"/>
</dbReference>
<dbReference type="GO" id="GO:0072657">
    <property type="term" value="P:protein localization to membrane"/>
    <property type="evidence" value="ECO:0007669"/>
    <property type="project" value="TreeGrafter"/>
</dbReference>
<dbReference type="STRING" id="34508.A0A4U5PJR2"/>
<comment type="similarity">
    <text evidence="3 9">Belongs to the nonaspanin (TM9SF) (TC 9.A.2) family.</text>
</comment>
<evidence type="ECO:0000256" key="4">
    <source>
        <dbReference type="ARBA" id="ARBA00022692"/>
    </source>
</evidence>
<feature type="chain" id="PRO_5021039933" description="Transmembrane 9 superfamily member" evidence="9">
    <location>
        <begin position="25"/>
        <end position="248"/>
    </location>
</feature>
<dbReference type="GO" id="GO:0005794">
    <property type="term" value="C:Golgi apparatus"/>
    <property type="evidence" value="ECO:0007669"/>
    <property type="project" value="UniProtKB-SubCell"/>
</dbReference>
<name>A0A4U5PJR2_STECR</name>
<dbReference type="PANTHER" id="PTHR10766:SF55">
    <property type="entry name" value="TRANSMEMBRANE 9 SUPERFAMILY MEMBER 4"/>
    <property type="match status" value="1"/>
</dbReference>
<keyword evidence="6" id="KW-1133">Transmembrane helix</keyword>
<evidence type="ECO:0000256" key="1">
    <source>
        <dbReference type="ARBA" id="ARBA00004141"/>
    </source>
</evidence>
<dbReference type="AlphaFoldDB" id="A0A4U5PJR2"/>
<evidence type="ECO:0000256" key="3">
    <source>
        <dbReference type="ARBA" id="ARBA00005227"/>
    </source>
</evidence>
<organism evidence="10 11">
    <name type="scientific">Steinernema carpocapsae</name>
    <name type="common">Entomopathogenic nematode</name>
    <dbReference type="NCBI Taxonomy" id="34508"/>
    <lineage>
        <taxon>Eukaryota</taxon>
        <taxon>Metazoa</taxon>
        <taxon>Ecdysozoa</taxon>
        <taxon>Nematoda</taxon>
        <taxon>Chromadorea</taxon>
        <taxon>Rhabditida</taxon>
        <taxon>Tylenchina</taxon>
        <taxon>Panagrolaimomorpha</taxon>
        <taxon>Strongyloidoidea</taxon>
        <taxon>Steinernematidae</taxon>
        <taxon>Steinernema</taxon>
    </lineage>
</organism>
<keyword evidence="7" id="KW-0333">Golgi apparatus</keyword>
<sequence length="248" mass="28131">MLIPQRPMWAMLLVAFSVIAVSHGFYVPGVAPVEFKVGDVIDVKAIKLTSTKTILPYEYYTIPFCLPEGELHYKSENLGEVMRGDRIVNTPFKVQMKTDLACGKICAQKTLTKDESSKVFRRIKEDYHVHLLVDNLPVATPYVIQETGEIFMEHGYRLGYVEADKVYLNNHLDIVLKYHEPTLTCTVLWDSKFSPSRSNTDLTMDSAQFRTALLGLKSRRTTRIRCCGPTVSDGKPARFHGRHVGTFI</sequence>
<gene>
    <name evidence="10" type="ORF">L596_010913</name>
</gene>
<comment type="subcellular location">
    <subcellularLocation>
        <location evidence="2">Golgi apparatus</location>
    </subcellularLocation>
    <subcellularLocation>
        <location evidence="1">Membrane</location>
        <topology evidence="1">Multi-pass membrane protein</topology>
    </subcellularLocation>
</comment>
<dbReference type="GO" id="GO:0016020">
    <property type="term" value="C:membrane"/>
    <property type="evidence" value="ECO:0007669"/>
    <property type="project" value="UniProtKB-SubCell"/>
</dbReference>
<dbReference type="Pfam" id="PF02990">
    <property type="entry name" value="EMP70"/>
    <property type="match status" value="1"/>
</dbReference>
<evidence type="ECO:0000256" key="9">
    <source>
        <dbReference type="RuleBase" id="RU363079"/>
    </source>
</evidence>
<evidence type="ECO:0000256" key="2">
    <source>
        <dbReference type="ARBA" id="ARBA00004555"/>
    </source>
</evidence>
<evidence type="ECO:0000313" key="11">
    <source>
        <dbReference type="Proteomes" id="UP000298663"/>
    </source>
</evidence>
<evidence type="ECO:0000256" key="7">
    <source>
        <dbReference type="ARBA" id="ARBA00023034"/>
    </source>
</evidence>
<dbReference type="Proteomes" id="UP000298663">
    <property type="component" value="Unassembled WGS sequence"/>
</dbReference>
<dbReference type="EMBL" id="AZBU02000002">
    <property type="protein sequence ID" value="TKR96977.1"/>
    <property type="molecule type" value="Genomic_DNA"/>
</dbReference>
<dbReference type="InterPro" id="IPR004240">
    <property type="entry name" value="EMP70"/>
</dbReference>
<feature type="signal peptide" evidence="9">
    <location>
        <begin position="1"/>
        <end position="24"/>
    </location>
</feature>